<dbReference type="Proteomes" id="UP000182466">
    <property type="component" value="Unassembled WGS sequence"/>
</dbReference>
<evidence type="ECO:0000259" key="1">
    <source>
        <dbReference type="Pfam" id="PF06114"/>
    </source>
</evidence>
<dbReference type="EMBL" id="FPAW01000002">
    <property type="protein sequence ID" value="SFT51352.1"/>
    <property type="molecule type" value="Genomic_DNA"/>
</dbReference>
<gene>
    <name evidence="2" type="ORF">SAMN05216236_102289</name>
</gene>
<dbReference type="PANTHER" id="PTHR43236">
    <property type="entry name" value="ANTITOXIN HIGA1"/>
    <property type="match status" value="1"/>
</dbReference>
<proteinExistence type="predicted"/>
<dbReference type="InterPro" id="IPR010359">
    <property type="entry name" value="IrrE_HExxH"/>
</dbReference>
<protein>
    <recommendedName>
        <fullName evidence="1">IrrE N-terminal-like domain-containing protein</fullName>
    </recommendedName>
</protein>
<dbReference type="STRING" id="999627.SAMN05216236_102289"/>
<evidence type="ECO:0000313" key="3">
    <source>
        <dbReference type="Proteomes" id="UP000182466"/>
    </source>
</evidence>
<dbReference type="Gene3D" id="1.10.10.2910">
    <property type="match status" value="1"/>
</dbReference>
<dbReference type="Pfam" id="PF06114">
    <property type="entry name" value="Peptidase_M78"/>
    <property type="match status" value="1"/>
</dbReference>
<sequence>MQLDRIELADIHAPKRLARAVHDQIGTLNSPVMIPGPVPVMEIARALDIAEVRIGGFDGFEGMLLTDVVRSCGAILANNKHGDRRARFTIAHELGHFLLERHVPTDPKGFACKVADLRETRTGQWHRRQESEANTFAIELLAPPALFDRYLSDAPDIKDALQARDGLDLSLEACLRRMLERRDEPLALVFSHEGRVRYVIRDNGLPYLPLNKGDPIPSATPASIKIRQGRVGISEPGPNVARAWFDKADFDLHEQTRLADNGHAVTLLWSDLPVEAEDDDGAPPELGVPRFR</sequence>
<feature type="domain" description="IrrE N-terminal-like" evidence="1">
    <location>
        <begin position="75"/>
        <end position="164"/>
    </location>
</feature>
<dbReference type="AlphaFoldDB" id="A0A1I6YLQ4"/>
<dbReference type="eggNOG" id="COG2856">
    <property type="taxonomic scope" value="Bacteria"/>
</dbReference>
<evidence type="ECO:0000313" key="2">
    <source>
        <dbReference type="EMBL" id="SFT51352.1"/>
    </source>
</evidence>
<dbReference type="OrthoDB" id="9794834at2"/>
<dbReference type="PANTHER" id="PTHR43236:SF2">
    <property type="entry name" value="BLL0069 PROTEIN"/>
    <property type="match status" value="1"/>
</dbReference>
<organism evidence="2 3">
    <name type="scientific">Sedimentitalea nanhaiensis</name>
    <dbReference type="NCBI Taxonomy" id="999627"/>
    <lineage>
        <taxon>Bacteria</taxon>
        <taxon>Pseudomonadati</taxon>
        <taxon>Pseudomonadota</taxon>
        <taxon>Alphaproteobacteria</taxon>
        <taxon>Rhodobacterales</taxon>
        <taxon>Paracoccaceae</taxon>
        <taxon>Sedimentitalea</taxon>
    </lineage>
</organism>
<name>A0A1I6YLQ4_9RHOB</name>
<keyword evidence="3" id="KW-1185">Reference proteome</keyword>
<dbReference type="InterPro" id="IPR052345">
    <property type="entry name" value="Rad_response_metalloprotease"/>
</dbReference>
<accession>A0A1I6YLQ4</accession>
<reference evidence="2 3" key="1">
    <citation type="submission" date="2016-10" db="EMBL/GenBank/DDBJ databases">
        <authorList>
            <person name="de Groot N.N."/>
        </authorList>
    </citation>
    <scope>NUCLEOTIDE SEQUENCE [LARGE SCALE GENOMIC DNA]</scope>
    <source>
        <strain evidence="2 3">CGMCC 1.10959</strain>
    </source>
</reference>